<keyword evidence="1" id="KW-1133">Transmembrane helix</keyword>
<gene>
    <name evidence="2" type="ORF">A7K69_15920</name>
</gene>
<dbReference type="OrthoDB" id="9786473at2"/>
<reference evidence="3" key="1">
    <citation type="submission" date="2016-05" db="EMBL/GenBank/DDBJ databases">
        <authorList>
            <person name="Wang W."/>
            <person name="Zhu L."/>
        </authorList>
    </citation>
    <scope>NUCLEOTIDE SEQUENCE [LARGE SCALE GENOMIC DNA]</scope>
    <source>
        <strain evidence="3">W-2</strain>
    </source>
</reference>
<dbReference type="RefSeq" id="WP_064553765.1">
    <property type="nucleotide sequence ID" value="NZ_LXMA01000044.1"/>
</dbReference>
<organism evidence="2 3">
    <name type="scientific">Parageobacillus thermoglucosidasius</name>
    <name type="common">Geobacillus thermoglucosidasius</name>
    <dbReference type="NCBI Taxonomy" id="1426"/>
    <lineage>
        <taxon>Bacteria</taxon>
        <taxon>Bacillati</taxon>
        <taxon>Bacillota</taxon>
        <taxon>Bacilli</taxon>
        <taxon>Bacillales</taxon>
        <taxon>Anoxybacillaceae</taxon>
        <taxon>Parageobacillus</taxon>
    </lineage>
</organism>
<dbReference type="Proteomes" id="UP000078290">
    <property type="component" value="Unassembled WGS sequence"/>
</dbReference>
<sequence length="213" mass="24176">MKNDGSRKIHLFLLLVIVAVFIWSAIKPASYLTWALEVSPAVVGLIIVIAVYNKFRFTTLSYVIMTILAIIMFVGGHYIYSKVPLFDWIKDAYDLKRNHYDRFGHLLKGLFAIVLREILLRKTPLTKGPWLFTIVISMSLAISALYEIIEWLVSKISKGGEASKNFLGIQGDIWDTQWDMLCSLIGSIAALLILSKLHDKLLKKEAITPKARH</sequence>
<dbReference type="InterPro" id="IPR058534">
    <property type="entry name" value="YjdF"/>
</dbReference>
<evidence type="ECO:0000313" key="2">
    <source>
        <dbReference type="EMBL" id="OAT71267.1"/>
    </source>
</evidence>
<comment type="caution">
    <text evidence="2">The sequence shown here is derived from an EMBL/GenBank/DDBJ whole genome shotgun (WGS) entry which is preliminary data.</text>
</comment>
<dbReference type="Pfam" id="PF09997">
    <property type="entry name" value="DUF2238"/>
    <property type="match status" value="1"/>
</dbReference>
<dbReference type="EMBL" id="LXMA01000044">
    <property type="protein sequence ID" value="OAT71267.1"/>
    <property type="molecule type" value="Genomic_DNA"/>
</dbReference>
<feature type="transmembrane region" description="Helical" evidence="1">
    <location>
        <begin position="130"/>
        <end position="149"/>
    </location>
</feature>
<keyword evidence="1" id="KW-0472">Membrane</keyword>
<protein>
    <recommendedName>
        <fullName evidence="4">DUF2238 domain-containing protein</fullName>
    </recommendedName>
</protein>
<evidence type="ECO:0000256" key="1">
    <source>
        <dbReference type="SAM" id="Phobius"/>
    </source>
</evidence>
<evidence type="ECO:0008006" key="4">
    <source>
        <dbReference type="Google" id="ProtNLM"/>
    </source>
</evidence>
<feature type="transmembrane region" description="Helical" evidence="1">
    <location>
        <begin position="100"/>
        <end position="118"/>
    </location>
</feature>
<dbReference type="InterPro" id="IPR014509">
    <property type="entry name" value="YjdF-like"/>
</dbReference>
<dbReference type="AlphaFoldDB" id="A0A1B7KME7"/>
<evidence type="ECO:0000313" key="3">
    <source>
        <dbReference type="Proteomes" id="UP000078290"/>
    </source>
</evidence>
<accession>A0A1B7KME7</accession>
<feature type="transmembrane region" description="Helical" evidence="1">
    <location>
        <begin position="32"/>
        <end position="52"/>
    </location>
</feature>
<feature type="transmembrane region" description="Helical" evidence="1">
    <location>
        <begin position="59"/>
        <end position="80"/>
    </location>
</feature>
<feature type="transmembrane region" description="Helical" evidence="1">
    <location>
        <begin position="9"/>
        <end position="26"/>
    </location>
</feature>
<keyword evidence="1" id="KW-0812">Transmembrane</keyword>
<name>A0A1B7KME7_PARTM</name>
<proteinExistence type="predicted"/>
<feature type="transmembrane region" description="Helical" evidence="1">
    <location>
        <begin position="176"/>
        <end position="194"/>
    </location>
</feature>
<dbReference type="PIRSF" id="PIRSF020606">
    <property type="entry name" value="UCP020606"/>
    <property type="match status" value="1"/>
</dbReference>